<feature type="compositionally biased region" description="Low complexity" evidence="1">
    <location>
        <begin position="606"/>
        <end position="624"/>
    </location>
</feature>
<feature type="region of interest" description="Disordered" evidence="1">
    <location>
        <begin position="235"/>
        <end position="299"/>
    </location>
</feature>
<feature type="region of interest" description="Disordered" evidence="1">
    <location>
        <begin position="43"/>
        <end position="77"/>
    </location>
</feature>
<reference evidence="4 5" key="1">
    <citation type="submission" date="2013-08" db="EMBL/GenBank/DDBJ databases">
        <authorList>
            <person name="Weinstock G."/>
            <person name="Sodergren E."/>
            <person name="Wylie T."/>
            <person name="Fulton L."/>
            <person name="Fulton R."/>
            <person name="Fronick C."/>
            <person name="O'Laughlin M."/>
            <person name="Godfrey J."/>
            <person name="Miner T."/>
            <person name="Herter B."/>
            <person name="Appelbaum E."/>
            <person name="Cordes M."/>
            <person name="Lek S."/>
            <person name="Wollam A."/>
            <person name="Pepin K.H."/>
            <person name="Palsikar V.B."/>
            <person name="Mitreva M."/>
            <person name="Wilson R.K."/>
        </authorList>
    </citation>
    <scope>NUCLEOTIDE SEQUENCE [LARGE SCALE GENOMIC DNA]</scope>
    <source>
        <strain evidence="4 5">ATCC 700627</strain>
    </source>
</reference>
<dbReference type="HOGENOM" id="CLU_416631_0_0_9"/>
<gene>
    <name evidence="4" type="ORF">HMPREF1983_01054</name>
</gene>
<feature type="chain" id="PRO_5038791192" evidence="3">
    <location>
        <begin position="21"/>
        <end position="658"/>
    </location>
</feature>
<keyword evidence="3" id="KW-0732">Signal</keyword>
<dbReference type="PATRIC" id="fig|1321820.3.peg.1025"/>
<evidence type="ECO:0000256" key="2">
    <source>
        <dbReference type="SAM" id="Phobius"/>
    </source>
</evidence>
<keyword evidence="2" id="KW-0472">Membrane</keyword>
<feature type="compositionally biased region" description="Polar residues" evidence="1">
    <location>
        <begin position="43"/>
        <end position="65"/>
    </location>
</feature>
<dbReference type="Gene3D" id="2.60.40.1850">
    <property type="match status" value="1"/>
</dbReference>
<comment type="caution">
    <text evidence="4">The sequence shown here is derived from an EMBL/GenBank/DDBJ whole genome shotgun (WGS) entry which is preliminary data.</text>
</comment>
<feature type="region of interest" description="Disordered" evidence="1">
    <location>
        <begin position="545"/>
        <end position="626"/>
    </location>
</feature>
<name>U2Q4B7_9BACL</name>
<dbReference type="EMBL" id="AWVP01000063">
    <property type="protein sequence ID" value="ERK57605.1"/>
    <property type="molecule type" value="Genomic_DNA"/>
</dbReference>
<feature type="signal peptide" evidence="3">
    <location>
        <begin position="1"/>
        <end position="20"/>
    </location>
</feature>
<protein>
    <submittedName>
        <fullName evidence="4">LPXTG-motif protein cell wall anchor domain protein</fullName>
    </submittedName>
</protein>
<dbReference type="AlphaFoldDB" id="U2Q4B7"/>
<dbReference type="InterPro" id="IPR037250">
    <property type="entry name" value="NEAT_dom_sf"/>
</dbReference>
<feature type="compositionally biased region" description="Basic and acidic residues" evidence="1">
    <location>
        <begin position="257"/>
        <end position="280"/>
    </location>
</feature>
<organism evidence="4 5">
    <name type="scientific">Gemella bergeri ATCC 700627</name>
    <dbReference type="NCBI Taxonomy" id="1321820"/>
    <lineage>
        <taxon>Bacteria</taxon>
        <taxon>Bacillati</taxon>
        <taxon>Bacillota</taxon>
        <taxon>Bacilli</taxon>
        <taxon>Bacillales</taxon>
        <taxon>Gemellaceae</taxon>
        <taxon>Gemella</taxon>
    </lineage>
</organism>
<feature type="transmembrane region" description="Helical" evidence="2">
    <location>
        <begin position="632"/>
        <end position="652"/>
    </location>
</feature>
<evidence type="ECO:0000313" key="5">
    <source>
        <dbReference type="Proteomes" id="UP000016637"/>
    </source>
</evidence>
<evidence type="ECO:0000256" key="1">
    <source>
        <dbReference type="SAM" id="MobiDB-lite"/>
    </source>
</evidence>
<sequence>MKNNTLLKVLSATAIFSAIAAIEAYSQDELAYAAEDSAIHATTGVNKPNTTPKAQTTAATSTISKQDGKNLKNDEGKKVTADSYEAATYKNPNKDREIDSKTVKKEFPLNVQGHLRNANNNDEPSLYEPALDNNVKVEKIGNKYKYTFRIKPGITDVGGEFYNFELSKIIYQDKVLELKTLSEKQRIKEASITSDKLLDKIQLDGTSKYPDGRDMSHFVTLQLYYETARKWEDRPIVEKDGSTEPITPKPTKPTKPAKPEKPKEEPTPAKPIAKDHEAEANKVPNTFPTTVKGELNGRDRNESSIYSNAFIKDVKVEKVGDKYQYTFQVKEGTSSNMLLRNKPFTLSKIYYKGKEITLTKVDSATKLYEGKIVTDSLLDKIQLDVVVNVRVKAGAKPRYEDRTTETTLALNFPTVEKADSPYNSVPAKLLNANTDNLSMGNPALVSEKTRVEKIGNIYHYYVTFKDLHVGPIVGSVSRLTVNGKEAEVKDLGGDDHEKQYHFTSSEKLATVPITMDITVGGKLFHANTPARLSFDWSKATPLTKEQVPNAKEDNKLPKEQKPSIKDENKLPKGQDKQENNTKEDNKKVEQETSDKEKDKKQDKDSQFNNNNLNNQNSIGNNSTNKKVLPNTGVATATVTGLGFLTLLSALVLRRKINK</sequence>
<dbReference type="Proteomes" id="UP000016637">
    <property type="component" value="Unassembled WGS sequence"/>
</dbReference>
<feature type="compositionally biased region" description="Basic and acidic residues" evidence="1">
    <location>
        <begin position="550"/>
        <end position="605"/>
    </location>
</feature>
<accession>U2Q4B7</accession>
<evidence type="ECO:0000313" key="4">
    <source>
        <dbReference type="EMBL" id="ERK57605.1"/>
    </source>
</evidence>
<keyword evidence="2" id="KW-1133">Transmembrane helix</keyword>
<feature type="compositionally biased region" description="Basic and acidic residues" evidence="1">
    <location>
        <begin position="66"/>
        <end position="77"/>
    </location>
</feature>
<keyword evidence="2" id="KW-0812">Transmembrane</keyword>
<proteinExistence type="predicted"/>
<evidence type="ECO:0000256" key="3">
    <source>
        <dbReference type="SAM" id="SignalP"/>
    </source>
</evidence>
<dbReference type="eggNOG" id="ENOG502ZMQQ">
    <property type="taxonomic scope" value="Bacteria"/>
</dbReference>
<dbReference type="RefSeq" id="WP_021753710.1">
    <property type="nucleotide sequence ID" value="NZ_KI271876.1"/>
</dbReference>
<keyword evidence="5" id="KW-1185">Reference proteome</keyword>